<keyword evidence="7" id="KW-1185">Reference proteome</keyword>
<evidence type="ECO:0000259" key="4">
    <source>
        <dbReference type="Pfam" id="PF25967"/>
    </source>
</evidence>
<name>A0A1G8Z7C3_9GAMM</name>
<reference evidence="7" key="1">
    <citation type="submission" date="2016-10" db="EMBL/GenBank/DDBJ databases">
        <authorList>
            <person name="Varghese N."/>
            <person name="Submissions S."/>
        </authorList>
    </citation>
    <scope>NUCLEOTIDE SEQUENCE [LARGE SCALE GENOMIC DNA]</scope>
    <source>
        <strain evidence="7">CGMCC 1.10658</strain>
    </source>
</reference>
<accession>A0A1G8Z7C3</accession>
<feature type="domain" description="Multidrug resistance protein MdtA-like C-terminal permuted SH3" evidence="4">
    <location>
        <begin position="286"/>
        <end position="351"/>
    </location>
</feature>
<evidence type="ECO:0000256" key="2">
    <source>
        <dbReference type="SAM" id="Coils"/>
    </source>
</evidence>
<keyword evidence="2" id="KW-0175">Coiled coil</keyword>
<dbReference type="GO" id="GO:1990281">
    <property type="term" value="C:efflux pump complex"/>
    <property type="evidence" value="ECO:0007669"/>
    <property type="project" value="TreeGrafter"/>
</dbReference>
<dbReference type="Gene3D" id="1.10.287.470">
    <property type="entry name" value="Helix hairpin bin"/>
    <property type="match status" value="1"/>
</dbReference>
<keyword evidence="3" id="KW-0732">Signal</keyword>
<dbReference type="EMBL" id="FNFH01000003">
    <property type="protein sequence ID" value="SDK10989.1"/>
    <property type="molecule type" value="Genomic_DNA"/>
</dbReference>
<organism evidence="6 7">
    <name type="scientific">Microbulbifer yueqingensis</name>
    <dbReference type="NCBI Taxonomy" id="658219"/>
    <lineage>
        <taxon>Bacteria</taxon>
        <taxon>Pseudomonadati</taxon>
        <taxon>Pseudomonadota</taxon>
        <taxon>Gammaproteobacteria</taxon>
        <taxon>Cellvibrionales</taxon>
        <taxon>Microbulbiferaceae</taxon>
        <taxon>Microbulbifer</taxon>
    </lineage>
</organism>
<feature type="domain" description="CzcB-like barrel-sandwich hybrid" evidence="5">
    <location>
        <begin position="60"/>
        <end position="199"/>
    </location>
</feature>
<dbReference type="PANTHER" id="PTHR30469:SF15">
    <property type="entry name" value="HLYD FAMILY OF SECRETION PROTEINS"/>
    <property type="match status" value="1"/>
</dbReference>
<dbReference type="Pfam" id="PF25973">
    <property type="entry name" value="BSH_CzcB"/>
    <property type="match status" value="1"/>
</dbReference>
<evidence type="ECO:0000256" key="3">
    <source>
        <dbReference type="SAM" id="SignalP"/>
    </source>
</evidence>
<dbReference type="Gene3D" id="2.40.30.170">
    <property type="match status" value="1"/>
</dbReference>
<dbReference type="NCBIfam" id="TIGR01730">
    <property type="entry name" value="RND_mfp"/>
    <property type="match status" value="1"/>
</dbReference>
<dbReference type="GO" id="GO:0015562">
    <property type="term" value="F:efflux transmembrane transporter activity"/>
    <property type="evidence" value="ECO:0007669"/>
    <property type="project" value="TreeGrafter"/>
</dbReference>
<dbReference type="InterPro" id="IPR006143">
    <property type="entry name" value="RND_pump_MFP"/>
</dbReference>
<evidence type="ECO:0000256" key="1">
    <source>
        <dbReference type="ARBA" id="ARBA00009477"/>
    </source>
</evidence>
<evidence type="ECO:0000259" key="5">
    <source>
        <dbReference type="Pfam" id="PF25973"/>
    </source>
</evidence>
<feature type="chain" id="PRO_5011484097" evidence="3">
    <location>
        <begin position="28"/>
        <end position="372"/>
    </location>
</feature>
<dbReference type="Gene3D" id="2.40.50.100">
    <property type="match status" value="1"/>
</dbReference>
<gene>
    <name evidence="6" type="ORF">SAMN05216212_1503</name>
</gene>
<comment type="similarity">
    <text evidence="1">Belongs to the membrane fusion protein (MFP) (TC 8.A.1) family.</text>
</comment>
<dbReference type="RefSeq" id="WP_091511229.1">
    <property type="nucleotide sequence ID" value="NZ_FNFH01000003.1"/>
</dbReference>
<dbReference type="OrthoDB" id="9806939at2"/>
<proteinExistence type="inferred from homology"/>
<dbReference type="AlphaFoldDB" id="A0A1G8Z7C3"/>
<dbReference type="Gene3D" id="2.40.420.20">
    <property type="match status" value="1"/>
</dbReference>
<evidence type="ECO:0000313" key="6">
    <source>
        <dbReference type="EMBL" id="SDK10989.1"/>
    </source>
</evidence>
<feature type="coiled-coil region" evidence="2">
    <location>
        <begin position="138"/>
        <end position="167"/>
    </location>
</feature>
<sequence length="372" mass="40512">MRHRRAKSFHLLLSALAGIATMWMAQAQEAGPIAVEAIAARSRPIVESIPVNGTLTPPRLALISTEVAGLVSKVHADLGHRIRSGEPLLELDRELNSIARDAALADVERRRTLLADARRRLGEAQALLGDNYIAESDVETLTSQAQVAQAELRAAEIEARRQTALLRRHQVNAPFTGIVSRKLAEVGEWVEPGTELFEVVSTEHLYADLQVPQRYYARIGEQTPLRLAFDTGDDRTYRATMLRKVPLSGSGARTFVLRTEIVDEGQPALIPGMSVSAQLRLGTERQAVAIPRDALTRYPDGRITVWVATDFGGWDKPASVTEKLVTTGLGFDGLVEIRSGLSPGQVVITRGNESLQEGQRVLVRQAATAGDG</sequence>
<feature type="signal peptide" evidence="3">
    <location>
        <begin position="1"/>
        <end position="27"/>
    </location>
</feature>
<evidence type="ECO:0000313" key="7">
    <source>
        <dbReference type="Proteomes" id="UP000199305"/>
    </source>
</evidence>
<protein>
    <submittedName>
        <fullName evidence="6">RND family efflux transporter, MFP subunit</fullName>
    </submittedName>
</protein>
<dbReference type="Pfam" id="PF25967">
    <property type="entry name" value="RND-MFP_C"/>
    <property type="match status" value="1"/>
</dbReference>
<dbReference type="STRING" id="658219.SAMN05216212_1503"/>
<dbReference type="PANTHER" id="PTHR30469">
    <property type="entry name" value="MULTIDRUG RESISTANCE PROTEIN MDTA"/>
    <property type="match status" value="1"/>
</dbReference>
<dbReference type="SUPFAM" id="SSF111369">
    <property type="entry name" value="HlyD-like secretion proteins"/>
    <property type="match status" value="1"/>
</dbReference>
<dbReference type="InterPro" id="IPR058647">
    <property type="entry name" value="BSH_CzcB-like"/>
</dbReference>
<dbReference type="Proteomes" id="UP000199305">
    <property type="component" value="Unassembled WGS sequence"/>
</dbReference>
<dbReference type="InterPro" id="IPR058627">
    <property type="entry name" value="MdtA-like_C"/>
</dbReference>